<organism evidence="9 10">
    <name type="scientific">Paraburkholderia azotifigens</name>
    <dbReference type="NCBI Taxonomy" id="2057004"/>
    <lineage>
        <taxon>Bacteria</taxon>
        <taxon>Pseudomonadati</taxon>
        <taxon>Pseudomonadota</taxon>
        <taxon>Betaproteobacteria</taxon>
        <taxon>Burkholderiales</taxon>
        <taxon>Burkholderiaceae</taxon>
        <taxon>Paraburkholderia</taxon>
    </lineage>
</organism>
<sequence>MKRNRLSTWIFVALVAGVVIGAVIHSATGSADLNKQIAGYLGILTDVFLRLIKMIIAPLVFTGVVSGMRHSETPGDIGRVGLRAILWFVAASVLSLVLGLVLSNSMGLGVGVEPPHANAAAEVSTTAFSLKNFVSHMVPQSIFLAMSSNDVVAILVFALFFGFAIAHFGDKEPAIRTLGTSIEGAFKIMLKVTDFVMRFAPVGVFAAVASTVTVQGLGVLGTYGKFIGGVYSGMVLLCLILVAIGYSLLGRSVFRLLGTVKEPMLIAFSTSSSEATFPKMLEQLEKFGISNRITSFVLPLAYSFNADGSMMYQAFASVFLLQVYGVHMSFTQQLGMLLVMLVSSKGIAGVPRASIVVVAATLPLFGIPADGIALLLAADTFIDMGRTVTNVVGNSIACAVIAKSEAKRAKKRQARGEVDPNQQGIDHSNAGPAFQDARHASNL</sequence>
<accession>A0ABU9R9A7</accession>
<dbReference type="Gene3D" id="1.10.3860.10">
    <property type="entry name" value="Sodium:dicarboxylate symporter"/>
    <property type="match status" value="1"/>
</dbReference>
<dbReference type="SUPFAM" id="SSF118215">
    <property type="entry name" value="Proton glutamate symport protein"/>
    <property type="match status" value="1"/>
</dbReference>
<evidence type="ECO:0000256" key="1">
    <source>
        <dbReference type="ARBA" id="ARBA00004651"/>
    </source>
</evidence>
<dbReference type="Proteomes" id="UP001481677">
    <property type="component" value="Unassembled WGS sequence"/>
</dbReference>
<comment type="subcellular location">
    <subcellularLocation>
        <location evidence="1">Cell membrane</location>
        <topology evidence="1">Multi-pass membrane protein</topology>
    </subcellularLocation>
</comment>
<evidence type="ECO:0000256" key="6">
    <source>
        <dbReference type="ARBA" id="ARBA00023136"/>
    </source>
</evidence>
<comment type="caution">
    <text evidence="9">The sequence shown here is derived from an EMBL/GenBank/DDBJ whole genome shotgun (WGS) entry which is preliminary data.</text>
</comment>
<feature type="transmembrane region" description="Helical" evidence="8">
    <location>
        <begin position="195"/>
        <end position="220"/>
    </location>
</feature>
<dbReference type="PANTHER" id="PTHR42865:SF7">
    <property type="entry name" value="PROTON_GLUTAMATE-ASPARTATE SYMPORTER"/>
    <property type="match status" value="1"/>
</dbReference>
<feature type="transmembrane region" description="Helical" evidence="8">
    <location>
        <begin position="7"/>
        <end position="27"/>
    </location>
</feature>
<dbReference type="PANTHER" id="PTHR42865">
    <property type="entry name" value="PROTON/GLUTAMATE-ASPARTATE SYMPORTER"/>
    <property type="match status" value="1"/>
</dbReference>
<keyword evidence="3" id="KW-1003">Cell membrane</keyword>
<name>A0ABU9R9A7_9BURK</name>
<keyword evidence="10" id="KW-1185">Reference proteome</keyword>
<feature type="transmembrane region" description="Helical" evidence="8">
    <location>
        <begin position="142"/>
        <end position="166"/>
    </location>
</feature>
<feature type="transmembrane region" description="Helical" evidence="8">
    <location>
        <begin position="226"/>
        <end position="249"/>
    </location>
</feature>
<dbReference type="PRINTS" id="PR00173">
    <property type="entry name" value="EDTRNSPORT"/>
</dbReference>
<feature type="transmembrane region" description="Helical" evidence="8">
    <location>
        <begin position="80"/>
        <end position="102"/>
    </location>
</feature>
<keyword evidence="4 8" id="KW-0812">Transmembrane</keyword>
<evidence type="ECO:0000256" key="8">
    <source>
        <dbReference type="SAM" id="Phobius"/>
    </source>
</evidence>
<evidence type="ECO:0000256" key="7">
    <source>
        <dbReference type="SAM" id="MobiDB-lite"/>
    </source>
</evidence>
<keyword evidence="5 8" id="KW-1133">Transmembrane helix</keyword>
<evidence type="ECO:0000256" key="2">
    <source>
        <dbReference type="ARBA" id="ARBA00022448"/>
    </source>
</evidence>
<dbReference type="Pfam" id="PF00375">
    <property type="entry name" value="SDF"/>
    <property type="match status" value="1"/>
</dbReference>
<evidence type="ECO:0000256" key="5">
    <source>
        <dbReference type="ARBA" id="ARBA00022989"/>
    </source>
</evidence>
<keyword evidence="6 8" id="KW-0472">Membrane</keyword>
<reference evidence="9 10" key="1">
    <citation type="submission" date="2024-01" db="EMBL/GenBank/DDBJ databases">
        <title>The diversity of rhizobia nodulating Mimosa spp. in eleven states of Brazil covering several biomes is determined by host plant, location, and edaphic factors.</title>
        <authorList>
            <person name="Rouws L."/>
            <person name="Barauna A."/>
            <person name="Beukes C."/>
            <person name="De Faria S.M."/>
            <person name="Gross E."/>
            <person name="Dos Reis Junior F.B."/>
            <person name="Simon M."/>
            <person name="Maluk M."/>
            <person name="Odee D.W."/>
            <person name="Kenicer G."/>
            <person name="Young J.P.W."/>
            <person name="Reis V.M."/>
            <person name="Zilli J."/>
            <person name="James E.K."/>
        </authorList>
    </citation>
    <scope>NUCLEOTIDE SEQUENCE [LARGE SCALE GENOMIC DNA]</scope>
    <source>
        <strain evidence="9 10">JPY530</strain>
    </source>
</reference>
<feature type="transmembrane region" description="Helical" evidence="8">
    <location>
        <begin position="355"/>
        <end position="378"/>
    </location>
</feature>
<feature type="region of interest" description="Disordered" evidence="7">
    <location>
        <begin position="410"/>
        <end position="443"/>
    </location>
</feature>
<proteinExistence type="predicted"/>
<dbReference type="RefSeq" id="WP_342959223.1">
    <property type="nucleotide sequence ID" value="NZ_JAZHFZ010000024.1"/>
</dbReference>
<evidence type="ECO:0000256" key="3">
    <source>
        <dbReference type="ARBA" id="ARBA00022475"/>
    </source>
</evidence>
<evidence type="ECO:0000256" key="4">
    <source>
        <dbReference type="ARBA" id="ARBA00022692"/>
    </source>
</evidence>
<protein>
    <submittedName>
        <fullName evidence="9">Dicarboxylate/amino acid:cation symporter</fullName>
    </submittedName>
</protein>
<feature type="transmembrane region" description="Helical" evidence="8">
    <location>
        <begin position="47"/>
        <end position="68"/>
    </location>
</feature>
<dbReference type="InterPro" id="IPR001991">
    <property type="entry name" value="Na-dicarboxylate_symporter"/>
</dbReference>
<evidence type="ECO:0000313" key="9">
    <source>
        <dbReference type="EMBL" id="MEM5343398.1"/>
    </source>
</evidence>
<gene>
    <name evidence="9" type="ORF">V4C56_27720</name>
</gene>
<evidence type="ECO:0000313" key="10">
    <source>
        <dbReference type="Proteomes" id="UP001481677"/>
    </source>
</evidence>
<dbReference type="InterPro" id="IPR036458">
    <property type="entry name" value="Na:dicarbo_symporter_sf"/>
</dbReference>
<dbReference type="EMBL" id="JAZHGA010000023">
    <property type="protein sequence ID" value="MEM5343398.1"/>
    <property type="molecule type" value="Genomic_DNA"/>
</dbReference>
<feature type="transmembrane region" description="Helical" evidence="8">
    <location>
        <begin position="324"/>
        <end position="343"/>
    </location>
</feature>
<keyword evidence="2" id="KW-0813">Transport</keyword>